<comment type="similarity">
    <text evidence="5">Belongs to the NtaA/SnaA/DszA monooxygenase family.</text>
</comment>
<keyword evidence="4" id="KW-0503">Monooxygenase</keyword>
<name>A0A3D8RTR3_9HELO</name>
<sequence>MAPKKQLHLNFFDQACTGSHMGVGQWNAEATFHGGSGVGTLDPLVLVPAMASVTKNVSFGVTGSTSYINPYILARTISTLDHVSNGRFAWNVVTSYSDTAAKAMGKIKVTGHDRRYEEAHEFMDLVYTLLEGSWEDGASIWSAEKGAYDFSKVHKVNFDGLYHRTVSYGPMHPSPQRTPVLFQAGTSSAGSAFAAKHAEAIFCGGHKPSETKRIVDSIRAAAAANGRDPNHVKFFPQITPILGRTVDEAQAKYEKALANVDYAGGLAKMSGYLGVDFGQYPLDEPFVIDDSKPDSGIHAMITALQRYSDLPMTPRRIGQQMAFCGFAAMPVGTPEMVADVFEEWANEGDIDGFNIAYVSNPMSYEDIVDLLVPVLQERGIMWKDYTVPGGTFRENLLREPGTSKMPDCHAAAQFRYENLKKQDGVIDGKGDIWISRKEPLQADSTLPSPPVAATEDVVEKVSKLDVNGTSPAVSAEA</sequence>
<evidence type="ECO:0000259" key="6">
    <source>
        <dbReference type="Pfam" id="PF00296"/>
    </source>
</evidence>
<comment type="caution">
    <text evidence="7">The sequence shown here is derived from an EMBL/GenBank/DDBJ whole genome shotgun (WGS) entry which is preliminary data.</text>
</comment>
<evidence type="ECO:0000256" key="4">
    <source>
        <dbReference type="ARBA" id="ARBA00023033"/>
    </source>
</evidence>
<dbReference type="OrthoDB" id="5561043at2759"/>
<dbReference type="Proteomes" id="UP000256645">
    <property type="component" value="Unassembled WGS sequence"/>
</dbReference>
<gene>
    <name evidence="7" type="ORF">BP6252_05403</name>
</gene>
<dbReference type="NCBIfam" id="TIGR03860">
    <property type="entry name" value="FMN_nitrolo"/>
    <property type="match status" value="1"/>
</dbReference>
<keyword evidence="8" id="KW-1185">Reference proteome</keyword>
<keyword evidence="2" id="KW-0288">FMN</keyword>
<protein>
    <recommendedName>
        <fullName evidence="6">Luciferase-like domain-containing protein</fullName>
    </recommendedName>
</protein>
<dbReference type="STRING" id="1849047.A0A3D8RTR3"/>
<proteinExistence type="inferred from homology"/>
<dbReference type="AlphaFoldDB" id="A0A3D8RTR3"/>
<evidence type="ECO:0000256" key="1">
    <source>
        <dbReference type="ARBA" id="ARBA00022630"/>
    </source>
</evidence>
<dbReference type="InterPro" id="IPR036661">
    <property type="entry name" value="Luciferase-like_sf"/>
</dbReference>
<dbReference type="InterPro" id="IPR011251">
    <property type="entry name" value="Luciferase-like_dom"/>
</dbReference>
<dbReference type="PANTHER" id="PTHR30011">
    <property type="entry name" value="ALKANESULFONATE MONOOXYGENASE-RELATED"/>
    <property type="match status" value="1"/>
</dbReference>
<evidence type="ECO:0000256" key="5">
    <source>
        <dbReference type="ARBA" id="ARBA00033748"/>
    </source>
</evidence>
<dbReference type="SUPFAM" id="SSF51679">
    <property type="entry name" value="Bacterial luciferase-like"/>
    <property type="match status" value="1"/>
</dbReference>
<feature type="domain" description="Luciferase-like" evidence="6">
    <location>
        <begin position="26"/>
        <end position="348"/>
    </location>
</feature>
<dbReference type="Pfam" id="PF00296">
    <property type="entry name" value="Bac_luciferase"/>
    <property type="match status" value="1"/>
</dbReference>
<evidence type="ECO:0000256" key="3">
    <source>
        <dbReference type="ARBA" id="ARBA00023002"/>
    </source>
</evidence>
<dbReference type="Gene3D" id="3.20.20.30">
    <property type="entry name" value="Luciferase-like domain"/>
    <property type="match status" value="1"/>
</dbReference>
<dbReference type="GO" id="GO:0016705">
    <property type="term" value="F:oxidoreductase activity, acting on paired donors, with incorporation or reduction of molecular oxygen"/>
    <property type="evidence" value="ECO:0007669"/>
    <property type="project" value="InterPro"/>
</dbReference>
<organism evidence="7 8">
    <name type="scientific">Coleophoma cylindrospora</name>
    <dbReference type="NCBI Taxonomy" id="1849047"/>
    <lineage>
        <taxon>Eukaryota</taxon>
        <taxon>Fungi</taxon>
        <taxon>Dikarya</taxon>
        <taxon>Ascomycota</taxon>
        <taxon>Pezizomycotina</taxon>
        <taxon>Leotiomycetes</taxon>
        <taxon>Helotiales</taxon>
        <taxon>Dermateaceae</taxon>
        <taxon>Coleophoma</taxon>
    </lineage>
</organism>
<keyword evidence="3" id="KW-0560">Oxidoreductase</keyword>
<accession>A0A3D8RTR3</accession>
<evidence type="ECO:0000313" key="8">
    <source>
        <dbReference type="Proteomes" id="UP000256645"/>
    </source>
</evidence>
<dbReference type="EMBL" id="PDLM01000005">
    <property type="protein sequence ID" value="RDW77350.1"/>
    <property type="molecule type" value="Genomic_DNA"/>
</dbReference>
<evidence type="ECO:0000256" key="2">
    <source>
        <dbReference type="ARBA" id="ARBA00022643"/>
    </source>
</evidence>
<dbReference type="InterPro" id="IPR051260">
    <property type="entry name" value="Diverse_substr_monoxygenases"/>
</dbReference>
<reference evidence="7 8" key="1">
    <citation type="journal article" date="2018" name="IMA Fungus">
        <title>IMA Genome-F 9: Draft genome sequence of Annulohypoxylon stygium, Aspergillus mulundensis, Berkeleyomyces basicola (syn. Thielaviopsis basicola), Ceratocystis smalleyi, two Cercospora beticola strains, Coleophoma cylindrospora, Fusarium fracticaudum, Phialophora cf. hyalina, and Morchella septimelata.</title>
        <authorList>
            <person name="Wingfield B.D."/>
            <person name="Bills G.F."/>
            <person name="Dong Y."/>
            <person name="Huang W."/>
            <person name="Nel W.J."/>
            <person name="Swalarsk-Parry B.S."/>
            <person name="Vaghefi N."/>
            <person name="Wilken P.M."/>
            <person name="An Z."/>
            <person name="de Beer Z.W."/>
            <person name="De Vos L."/>
            <person name="Chen L."/>
            <person name="Duong T.A."/>
            <person name="Gao Y."/>
            <person name="Hammerbacher A."/>
            <person name="Kikkert J.R."/>
            <person name="Li Y."/>
            <person name="Li H."/>
            <person name="Li K."/>
            <person name="Li Q."/>
            <person name="Liu X."/>
            <person name="Ma X."/>
            <person name="Naidoo K."/>
            <person name="Pethybridge S.J."/>
            <person name="Sun J."/>
            <person name="Steenkamp E.T."/>
            <person name="van der Nest M.A."/>
            <person name="van Wyk S."/>
            <person name="Wingfield M.J."/>
            <person name="Xiong C."/>
            <person name="Yue Q."/>
            <person name="Zhang X."/>
        </authorList>
    </citation>
    <scope>NUCLEOTIDE SEQUENCE [LARGE SCALE GENOMIC DNA]</scope>
    <source>
        <strain evidence="7 8">BP6252</strain>
    </source>
</reference>
<keyword evidence="1" id="KW-0285">Flavoprotein</keyword>
<dbReference type="PANTHER" id="PTHR30011:SF16">
    <property type="entry name" value="C2H2 FINGER DOMAIN TRANSCRIPTION FACTOR (EUROFUNG)-RELATED"/>
    <property type="match status" value="1"/>
</dbReference>
<evidence type="ECO:0000313" key="7">
    <source>
        <dbReference type="EMBL" id="RDW77350.1"/>
    </source>
</evidence>
<dbReference type="GO" id="GO:0004497">
    <property type="term" value="F:monooxygenase activity"/>
    <property type="evidence" value="ECO:0007669"/>
    <property type="project" value="UniProtKB-KW"/>
</dbReference>
<dbReference type="InterPro" id="IPR016215">
    <property type="entry name" value="NTA_MOA"/>
</dbReference>